<evidence type="ECO:0000313" key="2">
    <source>
        <dbReference type="Proteomes" id="UP000007800"/>
    </source>
</evidence>
<name>C5LKI3_PERM5</name>
<dbReference type="OMA" id="RVSACQE"/>
<protein>
    <submittedName>
        <fullName evidence="1">Uncharacterized protein</fullName>
    </submittedName>
</protein>
<accession>C5LKI3</accession>
<dbReference type="EMBL" id="GG682823">
    <property type="protein sequence ID" value="EER02750.1"/>
    <property type="molecule type" value="Genomic_DNA"/>
</dbReference>
<organism evidence="2">
    <name type="scientific">Perkinsus marinus (strain ATCC 50983 / TXsc)</name>
    <dbReference type="NCBI Taxonomy" id="423536"/>
    <lineage>
        <taxon>Eukaryota</taxon>
        <taxon>Sar</taxon>
        <taxon>Alveolata</taxon>
        <taxon>Perkinsozoa</taxon>
        <taxon>Perkinsea</taxon>
        <taxon>Perkinsida</taxon>
        <taxon>Perkinsidae</taxon>
        <taxon>Perkinsus</taxon>
    </lineage>
</organism>
<dbReference type="AlphaFoldDB" id="C5LKI3"/>
<dbReference type="GeneID" id="9048293"/>
<dbReference type="Proteomes" id="UP000007800">
    <property type="component" value="Unassembled WGS sequence"/>
</dbReference>
<sequence>MSSSGTSRVSACQEFVTAGGLYSGDKAPVVDLKPRFDVDAVKAIPGSVEMLTRGKRKEDWSFRFGYSDGVCIDWNSLEFEVPEDVLITDDGDEELGLWAPPEVVHEIVSS</sequence>
<dbReference type="RefSeq" id="XP_002770934.1">
    <property type="nucleotide sequence ID" value="XM_002770888.1"/>
</dbReference>
<reference evidence="1 2" key="1">
    <citation type="submission" date="2008-07" db="EMBL/GenBank/DDBJ databases">
        <authorList>
            <person name="El-Sayed N."/>
            <person name="Caler E."/>
            <person name="Inman J."/>
            <person name="Amedeo P."/>
            <person name="Hass B."/>
            <person name="Wortman J."/>
        </authorList>
    </citation>
    <scope>NUCLEOTIDE SEQUENCE [LARGE SCALE GENOMIC DNA]</scope>
    <source>
        <strain evidence="2">ATCC 50983 / TXsc</strain>
    </source>
</reference>
<keyword evidence="2" id="KW-1185">Reference proteome</keyword>
<gene>
    <name evidence="1" type="ORF">Pmar_PMAR003223</name>
</gene>
<proteinExistence type="predicted"/>
<evidence type="ECO:0000313" key="1">
    <source>
        <dbReference type="EMBL" id="EER02750.1"/>
    </source>
</evidence>
<dbReference type="InParanoid" id="C5LKI3"/>